<gene>
    <name evidence="3" type="primary">hliO</name>
    <name evidence="2" type="ordered locus">Hoch_1181</name>
</gene>
<sequence>MTVIDGIRTERRGPTLHLTLSAPERGNALGAEQLRALANAVEEAGRSSDDRVIILAAEGDAFCRGLDLESALPSEDEPSERARAAAALVRALARDLMTLATSRVPIIACVGGEVNGGGVGIAAACALVIATPAARFMLPELVVGMIPALITPLLRRRLGDARTRYMALSSRGVAGAEAHAFGLVDELSDDLDAACVRQVQRLLYSSPDAIAAYETYFDGENTALGDEMARATDALERWLATPGVIDAARDFAEGGRPQWFTRYRPQAAPAQESPRER</sequence>
<dbReference type="PANTHER" id="PTHR42964:SF1">
    <property type="entry name" value="POLYKETIDE BIOSYNTHESIS ENOYL-COA HYDRATASE PKSH-RELATED"/>
    <property type="match status" value="1"/>
</dbReference>
<dbReference type="SUPFAM" id="SSF52096">
    <property type="entry name" value="ClpP/crotonase"/>
    <property type="match status" value="1"/>
</dbReference>
<dbReference type="InterPro" id="IPR029045">
    <property type="entry name" value="ClpP/crotonase-like_dom_sf"/>
</dbReference>
<reference evidence="3" key="2">
    <citation type="journal article" date="2016" name="Sci. Rep.">
        <title>Heterologous Production of the Marine Myxobacterial Antibiotic Haliangicin and Its Unnatural Analogues Generated by Engineering of the Biochemical Pathway.</title>
        <authorList>
            <person name="Sun Y."/>
            <person name="Feng Z."/>
            <person name="Tomura T."/>
            <person name="Suzuki A."/>
            <person name="Miyano S."/>
            <person name="Tsuge T."/>
            <person name="Mori H."/>
            <person name="Suh J.W."/>
            <person name="Iizuka T."/>
            <person name="Fudou R."/>
            <person name="Ojika M."/>
        </authorList>
    </citation>
    <scope>NUCLEOTIDE SEQUENCE</scope>
    <source>
        <strain evidence="3">SMP-2</strain>
    </source>
</reference>
<dbReference type="HOGENOM" id="CLU_009834_7_3_7"/>
<evidence type="ECO:0000313" key="4">
    <source>
        <dbReference type="Proteomes" id="UP000001880"/>
    </source>
</evidence>
<dbReference type="Pfam" id="PF00378">
    <property type="entry name" value="ECH_1"/>
    <property type="match status" value="1"/>
</dbReference>
<dbReference type="RefSeq" id="WP_012826359.1">
    <property type="nucleotide sequence ID" value="NC_013440.1"/>
</dbReference>
<dbReference type="CDD" id="cd06558">
    <property type="entry name" value="crotonase-like"/>
    <property type="match status" value="1"/>
</dbReference>
<dbReference type="AlphaFoldDB" id="D0LS51"/>
<dbReference type="eggNOG" id="COG1024">
    <property type="taxonomic scope" value="Bacteria"/>
</dbReference>
<organism evidence="2 4">
    <name type="scientific">Haliangium ochraceum (strain DSM 14365 / JCM 11303 / SMP-2)</name>
    <dbReference type="NCBI Taxonomy" id="502025"/>
    <lineage>
        <taxon>Bacteria</taxon>
        <taxon>Pseudomonadati</taxon>
        <taxon>Myxococcota</taxon>
        <taxon>Polyangia</taxon>
        <taxon>Haliangiales</taxon>
        <taxon>Kofleriaceae</taxon>
        <taxon>Haliangium</taxon>
    </lineage>
</organism>
<keyword evidence="2" id="KW-0413">Isomerase</keyword>
<comment type="similarity">
    <text evidence="1">Belongs to the enoyl-CoA hydratase/isomerase family.</text>
</comment>
<dbReference type="OrthoDB" id="9807606at2"/>
<reference evidence="2 4" key="1">
    <citation type="journal article" date="2010" name="Stand. Genomic Sci.">
        <title>Complete genome sequence of Haliangium ochraceum type strain (SMP-2).</title>
        <authorList>
            <consortium name="US DOE Joint Genome Institute (JGI-PGF)"/>
            <person name="Ivanova N."/>
            <person name="Daum C."/>
            <person name="Lang E."/>
            <person name="Abt B."/>
            <person name="Kopitz M."/>
            <person name="Saunders E."/>
            <person name="Lapidus A."/>
            <person name="Lucas S."/>
            <person name="Glavina Del Rio T."/>
            <person name="Nolan M."/>
            <person name="Tice H."/>
            <person name="Copeland A."/>
            <person name="Cheng J.F."/>
            <person name="Chen F."/>
            <person name="Bruce D."/>
            <person name="Goodwin L."/>
            <person name="Pitluck S."/>
            <person name="Mavromatis K."/>
            <person name="Pati A."/>
            <person name="Mikhailova N."/>
            <person name="Chen A."/>
            <person name="Palaniappan K."/>
            <person name="Land M."/>
            <person name="Hauser L."/>
            <person name="Chang Y.J."/>
            <person name="Jeffries C.D."/>
            <person name="Detter J.C."/>
            <person name="Brettin T."/>
            <person name="Rohde M."/>
            <person name="Goker M."/>
            <person name="Bristow J."/>
            <person name="Markowitz V."/>
            <person name="Eisen J.A."/>
            <person name="Hugenholtz P."/>
            <person name="Kyrpides N.C."/>
            <person name="Klenk H.P."/>
        </authorList>
    </citation>
    <scope>NUCLEOTIDE SEQUENCE [LARGE SCALE GENOMIC DNA]</scope>
    <source>
        <strain evidence="2">DSM 14365</strain>
        <strain evidence="4">DSM 14365 / CIP 107738 / JCM 11303 / AJ 13395 / SMP-2</strain>
    </source>
</reference>
<dbReference type="InterPro" id="IPR051683">
    <property type="entry name" value="Enoyl-CoA_Hydratase/Isomerase"/>
</dbReference>
<keyword evidence="4" id="KW-1185">Reference proteome</keyword>
<accession>D0LS51</accession>
<dbReference type="Gene3D" id="3.90.226.10">
    <property type="entry name" value="2-enoyl-CoA Hydratase, Chain A, domain 1"/>
    <property type="match status" value="1"/>
</dbReference>
<dbReference type="STRING" id="502025.Hoch_1181"/>
<dbReference type="EMBL" id="CP001804">
    <property type="protein sequence ID" value="ACY13748.1"/>
    <property type="molecule type" value="Genomic_DNA"/>
</dbReference>
<dbReference type="GO" id="GO:0016853">
    <property type="term" value="F:isomerase activity"/>
    <property type="evidence" value="ECO:0007669"/>
    <property type="project" value="UniProtKB-KW"/>
</dbReference>
<dbReference type="InterPro" id="IPR001753">
    <property type="entry name" value="Enoyl-CoA_hydra/iso"/>
</dbReference>
<evidence type="ECO:0000256" key="1">
    <source>
        <dbReference type="ARBA" id="ARBA00005254"/>
    </source>
</evidence>
<dbReference type="EMBL" id="KU523552">
    <property type="protein sequence ID" value="AMM72016.1"/>
    <property type="molecule type" value="Genomic_DNA"/>
</dbReference>
<proteinExistence type="inferred from homology"/>
<dbReference type="PANTHER" id="PTHR42964">
    <property type="entry name" value="ENOYL-COA HYDRATASE"/>
    <property type="match status" value="1"/>
</dbReference>
<dbReference type="Proteomes" id="UP000001880">
    <property type="component" value="Chromosome"/>
</dbReference>
<protein>
    <submittedName>
        <fullName evidence="2 3">Enoyl-CoA hydratase</fullName>
    </submittedName>
</protein>
<dbReference type="KEGG" id="hoh:Hoch_1181"/>
<evidence type="ECO:0000313" key="2">
    <source>
        <dbReference type="EMBL" id="ACY13748.1"/>
    </source>
</evidence>
<evidence type="ECO:0000313" key="3">
    <source>
        <dbReference type="EMBL" id="AMM72016.1"/>
    </source>
</evidence>
<name>D0LS51_HALO1</name>